<keyword evidence="3" id="KW-1185">Reference proteome</keyword>
<feature type="region of interest" description="Disordered" evidence="1">
    <location>
        <begin position="179"/>
        <end position="205"/>
    </location>
</feature>
<dbReference type="AlphaFoldDB" id="A0A2S6BX48"/>
<feature type="compositionally biased region" description="Acidic residues" evidence="1">
    <location>
        <begin position="110"/>
        <end position="120"/>
    </location>
</feature>
<name>A0A2S6BX48_9PEZI</name>
<proteinExistence type="predicted"/>
<feature type="region of interest" description="Disordered" evidence="1">
    <location>
        <begin position="108"/>
        <end position="158"/>
    </location>
</feature>
<feature type="compositionally biased region" description="Basic residues" evidence="1">
    <location>
        <begin position="13"/>
        <end position="27"/>
    </location>
</feature>
<sequence length="267" mass="29421">MDDDWQDAALTNRHLHNRVGKQGRGKGGKSNGAFDVHKSFGTYEVKCPAAGKIGSVKGGQGSGVERLEIYNLNELGNALVGELVLPGVLRGTVILAGSRKGMKVAVRGFEEDEEEEGEMGEQDKEGNGDEGDRNDLDDADEQPSEEDDREQERQRRFEKNSFRSPKFWLKWQGEILSEVSSGGTDQDLPKKDEDQNEDGPDQIPVPVAAETRGALVTDSGYLVFSGNNCDKFQGTLSCECLGWNNVKLSGWKLKSQPARDFDVQWVL</sequence>
<organism evidence="2 3">
    <name type="scientific">Cercospora berteroae</name>
    <dbReference type="NCBI Taxonomy" id="357750"/>
    <lineage>
        <taxon>Eukaryota</taxon>
        <taxon>Fungi</taxon>
        <taxon>Dikarya</taxon>
        <taxon>Ascomycota</taxon>
        <taxon>Pezizomycotina</taxon>
        <taxon>Dothideomycetes</taxon>
        <taxon>Dothideomycetidae</taxon>
        <taxon>Mycosphaerellales</taxon>
        <taxon>Mycosphaerellaceae</taxon>
        <taxon>Cercospora</taxon>
    </lineage>
</organism>
<feature type="region of interest" description="Disordered" evidence="1">
    <location>
        <begin position="13"/>
        <end position="33"/>
    </location>
</feature>
<feature type="compositionally biased region" description="Acidic residues" evidence="1">
    <location>
        <begin position="137"/>
        <end position="149"/>
    </location>
</feature>
<gene>
    <name evidence="2" type="ORF">CBER1_10389</name>
</gene>
<protein>
    <submittedName>
        <fullName evidence="2">Uncharacterized protein</fullName>
    </submittedName>
</protein>
<comment type="caution">
    <text evidence="2">The sequence shown here is derived from an EMBL/GenBank/DDBJ whole genome shotgun (WGS) entry which is preliminary data.</text>
</comment>
<evidence type="ECO:0000313" key="2">
    <source>
        <dbReference type="EMBL" id="PPJ52021.1"/>
    </source>
</evidence>
<dbReference type="OrthoDB" id="5220117at2759"/>
<dbReference type="EMBL" id="PNEN01001725">
    <property type="protein sequence ID" value="PPJ52021.1"/>
    <property type="molecule type" value="Genomic_DNA"/>
</dbReference>
<reference evidence="3" key="1">
    <citation type="journal article" date="2017" name="bioRxiv">
        <title>Conservation of a gene cluster reveals novel cercosporin biosynthetic mechanisms and extends production to the genus Colletotrichum.</title>
        <authorList>
            <person name="de Jonge R."/>
            <person name="Ebert M.K."/>
            <person name="Huitt-Roehl C.R."/>
            <person name="Pal P."/>
            <person name="Suttle J.C."/>
            <person name="Spanner R.E."/>
            <person name="Neubauer J.D."/>
            <person name="Jurick W.M.II."/>
            <person name="Stott K.A."/>
            <person name="Secor G.A."/>
            <person name="Thomma B.P.H.J."/>
            <person name="Van de Peer Y."/>
            <person name="Townsend C.A."/>
            <person name="Bolton M.D."/>
        </authorList>
    </citation>
    <scope>NUCLEOTIDE SEQUENCE [LARGE SCALE GENOMIC DNA]</scope>
    <source>
        <strain evidence="3">CBS538.71</strain>
    </source>
</reference>
<evidence type="ECO:0000256" key="1">
    <source>
        <dbReference type="SAM" id="MobiDB-lite"/>
    </source>
</evidence>
<accession>A0A2S6BX48</accession>
<dbReference type="Proteomes" id="UP000237631">
    <property type="component" value="Unassembled WGS sequence"/>
</dbReference>
<feature type="compositionally biased region" description="Basic and acidic residues" evidence="1">
    <location>
        <begin position="121"/>
        <end position="136"/>
    </location>
</feature>
<evidence type="ECO:0000313" key="3">
    <source>
        <dbReference type="Proteomes" id="UP000237631"/>
    </source>
</evidence>